<gene>
    <name evidence="3" type="ORF">ENS64_18540</name>
</gene>
<keyword evidence="1" id="KW-0472">Membrane</keyword>
<protein>
    <submittedName>
        <fullName evidence="3">Pilus assembly protein</fullName>
    </submittedName>
</protein>
<dbReference type="EMBL" id="DSVQ01000019">
    <property type="protein sequence ID" value="HGT41251.1"/>
    <property type="molecule type" value="Genomic_DNA"/>
</dbReference>
<comment type="caution">
    <text evidence="3">The sequence shown here is derived from an EMBL/GenBank/DDBJ whole genome shotgun (WGS) entry which is preliminary data.</text>
</comment>
<feature type="domain" description="TadE-like" evidence="2">
    <location>
        <begin position="16"/>
        <end position="57"/>
    </location>
</feature>
<sequence length="159" mass="17425">MRGTAHLRQRQHRRRGALTVEVALIMPIFVVFLAGLLEFGHYYLVQHMLNTAARRGAHLGSLEGVTTNQVVQHVRSIVGVAVNPNKVSVSVKNGSVFDTAGVNPSTINYDALPNIELAAAQAADCFVVQARVSYNDVAVLPPFWIKNRTVTGRAVMRHE</sequence>
<dbReference type="AlphaFoldDB" id="A0A7C4LT99"/>
<dbReference type="InterPro" id="IPR012495">
    <property type="entry name" value="TadE-like_dom"/>
</dbReference>
<keyword evidence="1" id="KW-0812">Transmembrane</keyword>
<reference evidence="3" key="1">
    <citation type="journal article" date="2020" name="mSystems">
        <title>Genome- and Community-Level Interaction Insights into Carbon Utilization and Element Cycling Functions of Hydrothermarchaeota in Hydrothermal Sediment.</title>
        <authorList>
            <person name="Zhou Z."/>
            <person name="Liu Y."/>
            <person name="Xu W."/>
            <person name="Pan J."/>
            <person name="Luo Z.H."/>
            <person name="Li M."/>
        </authorList>
    </citation>
    <scope>NUCLEOTIDE SEQUENCE [LARGE SCALE GENOMIC DNA]</scope>
    <source>
        <strain evidence="3">SpSt-508</strain>
    </source>
</reference>
<accession>A0A7C4LT99</accession>
<evidence type="ECO:0000256" key="1">
    <source>
        <dbReference type="SAM" id="Phobius"/>
    </source>
</evidence>
<name>A0A7C4LT99_9PLAN</name>
<evidence type="ECO:0000313" key="3">
    <source>
        <dbReference type="EMBL" id="HGT41251.1"/>
    </source>
</evidence>
<proteinExistence type="predicted"/>
<organism evidence="3">
    <name type="scientific">Schlesneria paludicola</name>
    <dbReference type="NCBI Taxonomy" id="360056"/>
    <lineage>
        <taxon>Bacteria</taxon>
        <taxon>Pseudomonadati</taxon>
        <taxon>Planctomycetota</taxon>
        <taxon>Planctomycetia</taxon>
        <taxon>Planctomycetales</taxon>
        <taxon>Planctomycetaceae</taxon>
        <taxon>Schlesneria</taxon>
    </lineage>
</organism>
<keyword evidence="1" id="KW-1133">Transmembrane helix</keyword>
<feature type="transmembrane region" description="Helical" evidence="1">
    <location>
        <begin position="20"/>
        <end position="44"/>
    </location>
</feature>
<dbReference type="Pfam" id="PF07811">
    <property type="entry name" value="TadE"/>
    <property type="match status" value="1"/>
</dbReference>
<evidence type="ECO:0000259" key="2">
    <source>
        <dbReference type="Pfam" id="PF07811"/>
    </source>
</evidence>